<gene>
    <name evidence="1" type="ORF">G5I_08095</name>
</gene>
<accession>F4WQH6</accession>
<dbReference type="Proteomes" id="UP000007755">
    <property type="component" value="Unassembled WGS sequence"/>
</dbReference>
<evidence type="ECO:0000313" key="2">
    <source>
        <dbReference type="Proteomes" id="UP000007755"/>
    </source>
</evidence>
<keyword evidence="2" id="KW-1185">Reference proteome</keyword>
<organism evidence="2">
    <name type="scientific">Acromyrmex echinatior</name>
    <name type="common">Panamanian leafcutter ant</name>
    <name type="synonym">Acromyrmex octospinosus echinatior</name>
    <dbReference type="NCBI Taxonomy" id="103372"/>
    <lineage>
        <taxon>Eukaryota</taxon>
        <taxon>Metazoa</taxon>
        <taxon>Ecdysozoa</taxon>
        <taxon>Arthropoda</taxon>
        <taxon>Hexapoda</taxon>
        <taxon>Insecta</taxon>
        <taxon>Pterygota</taxon>
        <taxon>Neoptera</taxon>
        <taxon>Endopterygota</taxon>
        <taxon>Hymenoptera</taxon>
        <taxon>Apocrita</taxon>
        <taxon>Aculeata</taxon>
        <taxon>Formicoidea</taxon>
        <taxon>Formicidae</taxon>
        <taxon>Myrmicinae</taxon>
        <taxon>Acromyrmex</taxon>
    </lineage>
</organism>
<protein>
    <submittedName>
        <fullName evidence="1">Uncharacterized protein</fullName>
    </submittedName>
</protein>
<dbReference type="InParanoid" id="F4WQH6"/>
<dbReference type="EMBL" id="GL888273">
    <property type="protein sequence ID" value="EGI63576.1"/>
    <property type="molecule type" value="Genomic_DNA"/>
</dbReference>
<sequence length="111" mass="12599">MVLHTASASQIAVPRMSLPAEEDIMMRKGFEFFQGLIKGPNSVPTRSSRRQQVLAFGTLGKGRNFGPGRTRDGHRFLGITPRFFTRWQHLDGALRCRELRLVSLEMCSESY</sequence>
<name>F4WQH6_ACREC</name>
<dbReference type="AlphaFoldDB" id="F4WQH6"/>
<reference evidence="1" key="1">
    <citation type="submission" date="2011-02" db="EMBL/GenBank/DDBJ databases">
        <title>The genome of the leaf-cutting ant Acromyrmex echinatior suggests key adaptations to social evolution and fungus farming.</title>
        <authorList>
            <person name="Nygaard S."/>
            <person name="Zhang G."/>
        </authorList>
    </citation>
    <scope>NUCLEOTIDE SEQUENCE</scope>
</reference>
<proteinExistence type="predicted"/>
<evidence type="ECO:0000313" key="1">
    <source>
        <dbReference type="EMBL" id="EGI63576.1"/>
    </source>
</evidence>